<dbReference type="AlphaFoldDB" id="A0A8S1ITH3"/>
<feature type="compositionally biased region" description="Basic and acidic residues" evidence="1">
    <location>
        <begin position="197"/>
        <end position="212"/>
    </location>
</feature>
<gene>
    <name evidence="2" type="ORF">OSTQU699_LOCUS2304</name>
</gene>
<sequence>MAPDLKFRIPAQRSPEMRPRQPHRFADNPMVKVIESTLQQQGVLGMDGGLVACWEDLLPSTSDAAQKCHRLGADHGTSPLKRVKTKIKVSRPRPEEEDRYPSKFARVTFANPKRGEIHKDISTEKVDKGPLRPSGASPPLVKPSTSEGFAACNGNTLSGPSPSPSMTDGTSPNDREAARTPPLPKLTFVIKKGSKAKKQERDASASKDESDPSPKTVSSEVGPSRAPETACAFTQVQPSDLVHTQSCGIQAGPSVCEQGTQAAPQEAPGEALDRVTLEQHLVQMRQLLAAAGRDVPSQSDNALWADGKRLKRLAESQSREVEGINMDTMVYYLHSALKFLEAAHAQEKRKDKRGDMYKGTGNLLMHAAGHMRKHTRLKPFVKKCVQVLAERLAAVAYVRHNFVERRGQTPTGNGTGGLSPLTSPVENGSSTSSTETLIKGLELIQSTAQDLTELRSAAKKSRGAALGAVELISMLGSSAGLGDLRETLTLAQHAIQSLIKFDEHEG</sequence>
<feature type="compositionally biased region" description="Basic and acidic residues" evidence="1">
    <location>
        <begin position="115"/>
        <end position="130"/>
    </location>
</feature>
<evidence type="ECO:0000256" key="1">
    <source>
        <dbReference type="SAM" id="MobiDB-lite"/>
    </source>
</evidence>
<keyword evidence="3" id="KW-1185">Reference proteome</keyword>
<feature type="region of interest" description="Disordered" evidence="1">
    <location>
        <begin position="115"/>
        <end position="226"/>
    </location>
</feature>
<evidence type="ECO:0000313" key="2">
    <source>
        <dbReference type="EMBL" id="CAD7696944.1"/>
    </source>
</evidence>
<feature type="region of interest" description="Disordered" evidence="1">
    <location>
        <begin position="1"/>
        <end position="23"/>
    </location>
</feature>
<dbReference type="Proteomes" id="UP000708148">
    <property type="component" value="Unassembled WGS sequence"/>
</dbReference>
<accession>A0A8S1ITH3</accession>
<dbReference type="EMBL" id="CAJHUC010000580">
    <property type="protein sequence ID" value="CAD7696944.1"/>
    <property type="molecule type" value="Genomic_DNA"/>
</dbReference>
<feature type="compositionally biased region" description="Polar residues" evidence="1">
    <location>
        <begin position="420"/>
        <end position="432"/>
    </location>
</feature>
<comment type="caution">
    <text evidence="2">The sequence shown here is derived from an EMBL/GenBank/DDBJ whole genome shotgun (WGS) entry which is preliminary data.</text>
</comment>
<reference evidence="2" key="1">
    <citation type="submission" date="2020-12" db="EMBL/GenBank/DDBJ databases">
        <authorList>
            <person name="Iha C."/>
        </authorList>
    </citation>
    <scope>NUCLEOTIDE SEQUENCE</scope>
</reference>
<evidence type="ECO:0000313" key="3">
    <source>
        <dbReference type="Proteomes" id="UP000708148"/>
    </source>
</evidence>
<name>A0A8S1ITH3_9CHLO</name>
<proteinExistence type="predicted"/>
<protein>
    <submittedName>
        <fullName evidence="2">Uncharacterized protein</fullName>
    </submittedName>
</protein>
<organism evidence="2 3">
    <name type="scientific">Ostreobium quekettii</name>
    <dbReference type="NCBI Taxonomy" id="121088"/>
    <lineage>
        <taxon>Eukaryota</taxon>
        <taxon>Viridiplantae</taxon>
        <taxon>Chlorophyta</taxon>
        <taxon>core chlorophytes</taxon>
        <taxon>Ulvophyceae</taxon>
        <taxon>TCBD clade</taxon>
        <taxon>Bryopsidales</taxon>
        <taxon>Ostreobineae</taxon>
        <taxon>Ostreobiaceae</taxon>
        <taxon>Ostreobium</taxon>
    </lineage>
</organism>
<feature type="compositionally biased region" description="Polar residues" evidence="1">
    <location>
        <begin position="143"/>
        <end position="172"/>
    </location>
</feature>
<feature type="region of interest" description="Disordered" evidence="1">
    <location>
        <begin position="406"/>
        <end position="432"/>
    </location>
</feature>